<feature type="region of interest" description="Disordered" evidence="1">
    <location>
        <begin position="248"/>
        <end position="269"/>
    </location>
</feature>
<gene>
    <name evidence="5" type="ORF">H2201_007532</name>
</gene>
<feature type="domain" description="DUF7029" evidence="3">
    <location>
        <begin position="143"/>
        <end position="240"/>
    </location>
</feature>
<sequence>MPRLLAAALWAASVVALPAHPIIESGFYSNHSSPATNGTYGFPYGTDSPRIPYGTGSVTASPTATITSTMYASMASGTAVFESTAAPMKTLLPAVHWDHQKSNVDNLRPVEANSGVPLYYDQHGSGGRADPGKEAMMAFMTPYFKTPSVVLDHSDFVKSVSYQQGALSIVFTNPAAYARASSSWNVDNGLLMVTYTEGCGGYWDGERCYFQVNEVIFNPKTGSALAKGIPASLNDVIDKIDLEWGTWKPSPTTVSGPRPTSTGTDLSFSGSGDDDGTCYAPVDTKYGLPTACLGDYFDEDLDVDLGYKALESYPFADLVLEAVPELDEDEIVADSDEEYEDIEFLTDAELAELFPEAKSKRNTLSPRFVPEIIKKAGNTLANGAKATWNAASNAGSAAVNGVKNLPAATVNIVKGEVEKIRTNPLGYGANLAKLHPAGYLLNKVTKGEREFNEKYDKIFLPAKPTECNKNEKDAKKKAEIDKKCKPNDSKVKVAQSPWGEQLLLKSFVTKSAKDKGGVKKSSQLSGHLDLYCVDCGIQGSVTMKGKVTASLLDGITDGTVTFDADIKAGLKIGIDAAIKYKFKPETATLFKVALPGFQIPGGVAVGPILTLGANFEFEAIASGTILAGAEYRIAKATYTYNFKDKSNFQAGWTPSFTPIFEAEGELEVSAKVGLPIDLALGMHVLGGSCRFCKWDVHIKNTPSLKAAAQVAAKIGLNEDGKLEGGLESSNGCKGISTSLKWKNELSAGFRAGPLEREVSIHDTGYQNITQGCIPLKKSKTASKRAEIGAPWHHGLMVRQDNTTVPANETIIDVTEDVITDLEFIGYHDPNITASPYNDTNGYEFTTIMDYSRQFALASCTDGNVYIHSLADQYNEDIDIHCGDLWAHTSSVAVMDGSYHILHYYNNTMSVTGVSRLRVSDEEEIPSSSVYVALVPFDIDEDPTTPDVYVALDANFNMFFPVECTYANSSLPSKVFLVQDPAAGMEMLKSEDVMYSITGGKVSECYFLAMVQGSHEEGLWESELEVENEEDWELEYNFDDEL</sequence>
<accession>A0ABQ9NIM1</accession>
<dbReference type="Pfam" id="PF23865">
    <property type="entry name" value="DUF7223"/>
    <property type="match status" value="1"/>
</dbReference>
<feature type="compositionally biased region" description="Polar residues" evidence="1">
    <location>
        <begin position="249"/>
        <end position="259"/>
    </location>
</feature>
<keyword evidence="6" id="KW-1185">Reference proteome</keyword>
<feature type="domain" description="DUF7223" evidence="4">
    <location>
        <begin position="527"/>
        <end position="712"/>
    </location>
</feature>
<evidence type="ECO:0000259" key="4">
    <source>
        <dbReference type="Pfam" id="PF23865"/>
    </source>
</evidence>
<dbReference type="InterPro" id="IPR055647">
    <property type="entry name" value="DUF7223"/>
</dbReference>
<organism evidence="5 6">
    <name type="scientific">Coniosporium apollinis</name>
    <dbReference type="NCBI Taxonomy" id="61459"/>
    <lineage>
        <taxon>Eukaryota</taxon>
        <taxon>Fungi</taxon>
        <taxon>Dikarya</taxon>
        <taxon>Ascomycota</taxon>
        <taxon>Pezizomycotina</taxon>
        <taxon>Dothideomycetes</taxon>
        <taxon>Dothideomycetes incertae sedis</taxon>
        <taxon>Coniosporium</taxon>
    </lineage>
</organism>
<evidence type="ECO:0000259" key="3">
    <source>
        <dbReference type="Pfam" id="PF22974"/>
    </source>
</evidence>
<reference evidence="5" key="1">
    <citation type="submission" date="2022-10" db="EMBL/GenBank/DDBJ databases">
        <title>Culturing micro-colonial fungi from biological soil crusts in the Mojave desert and describing Neophaeococcomyces mojavensis, and introducing the new genera and species Taxawa tesnikishii.</title>
        <authorList>
            <person name="Kurbessoian T."/>
            <person name="Stajich J.E."/>
        </authorList>
    </citation>
    <scope>NUCLEOTIDE SEQUENCE</scope>
    <source>
        <strain evidence="5">TK_1</strain>
    </source>
</reference>
<comment type="caution">
    <text evidence="5">The sequence shown here is derived from an EMBL/GenBank/DDBJ whole genome shotgun (WGS) entry which is preliminary data.</text>
</comment>
<feature type="compositionally biased region" description="Low complexity" evidence="1">
    <location>
        <begin position="260"/>
        <end position="269"/>
    </location>
</feature>
<dbReference type="EMBL" id="JAPDRL010000080">
    <property type="protein sequence ID" value="KAJ9659010.1"/>
    <property type="molecule type" value="Genomic_DNA"/>
</dbReference>
<evidence type="ECO:0000256" key="1">
    <source>
        <dbReference type="SAM" id="MobiDB-lite"/>
    </source>
</evidence>
<dbReference type="Proteomes" id="UP001172684">
    <property type="component" value="Unassembled WGS sequence"/>
</dbReference>
<evidence type="ECO:0000313" key="5">
    <source>
        <dbReference type="EMBL" id="KAJ9659010.1"/>
    </source>
</evidence>
<feature type="signal peptide" evidence="2">
    <location>
        <begin position="1"/>
        <end position="16"/>
    </location>
</feature>
<evidence type="ECO:0000256" key="2">
    <source>
        <dbReference type="SAM" id="SignalP"/>
    </source>
</evidence>
<dbReference type="InterPro" id="IPR054293">
    <property type="entry name" value="DUF7029"/>
</dbReference>
<name>A0ABQ9NIM1_9PEZI</name>
<dbReference type="Pfam" id="PF22974">
    <property type="entry name" value="DUF7029"/>
    <property type="match status" value="1"/>
</dbReference>
<protein>
    <recommendedName>
        <fullName evidence="7">Peptidase A1 domain-containing protein</fullName>
    </recommendedName>
</protein>
<feature type="chain" id="PRO_5047088412" description="Peptidase A1 domain-containing protein" evidence="2">
    <location>
        <begin position="17"/>
        <end position="1041"/>
    </location>
</feature>
<keyword evidence="2" id="KW-0732">Signal</keyword>
<evidence type="ECO:0000313" key="6">
    <source>
        <dbReference type="Proteomes" id="UP001172684"/>
    </source>
</evidence>
<evidence type="ECO:0008006" key="7">
    <source>
        <dbReference type="Google" id="ProtNLM"/>
    </source>
</evidence>
<proteinExistence type="predicted"/>